<sequence>MLMPMKDIGNDKLGEPNDGYGEISIPSEFLIQAIVETTYPNLLQDYNNGDFLQKRVVLTSTKYVVDSINNYVMSLIPSEEKEYCSTYSVNIFDEQLNLYLEF</sequence>
<reference evidence="2" key="2">
    <citation type="submission" date="2018-02" db="UniProtKB">
        <authorList>
            <consortium name="EnsemblPlants"/>
        </authorList>
    </citation>
    <scope>IDENTIFICATION</scope>
    <source>
        <strain evidence="2">Williams 82</strain>
    </source>
</reference>
<dbReference type="AlphaFoldDB" id="K7M008"/>
<dbReference type="OrthoDB" id="1701529at2759"/>
<protein>
    <submittedName>
        <fullName evidence="1 2">Uncharacterized protein</fullName>
    </submittedName>
</protein>
<evidence type="ECO:0000313" key="1">
    <source>
        <dbReference type="EMBL" id="KRH20081.1"/>
    </source>
</evidence>
<dbReference type="Proteomes" id="UP000008827">
    <property type="component" value="Chromosome 13"/>
</dbReference>
<dbReference type="InParanoid" id="K7M008"/>
<name>K7M008_SOYBN</name>
<dbReference type="PANTHER" id="PTHR23274:SF48">
    <property type="entry name" value="ATP-DEPENDENT DNA HELICASE"/>
    <property type="match status" value="1"/>
</dbReference>
<organism evidence="1">
    <name type="scientific">Glycine max</name>
    <name type="common">Soybean</name>
    <name type="synonym">Glycine hispida</name>
    <dbReference type="NCBI Taxonomy" id="3847"/>
    <lineage>
        <taxon>Eukaryota</taxon>
        <taxon>Viridiplantae</taxon>
        <taxon>Streptophyta</taxon>
        <taxon>Embryophyta</taxon>
        <taxon>Tracheophyta</taxon>
        <taxon>Spermatophyta</taxon>
        <taxon>Magnoliopsida</taxon>
        <taxon>eudicotyledons</taxon>
        <taxon>Gunneridae</taxon>
        <taxon>Pentapetalae</taxon>
        <taxon>rosids</taxon>
        <taxon>fabids</taxon>
        <taxon>Fabales</taxon>
        <taxon>Fabaceae</taxon>
        <taxon>Papilionoideae</taxon>
        <taxon>50 kb inversion clade</taxon>
        <taxon>NPAAA clade</taxon>
        <taxon>indigoferoid/millettioid clade</taxon>
        <taxon>Phaseoleae</taxon>
        <taxon>Glycine</taxon>
        <taxon>Glycine subgen. Soja</taxon>
    </lineage>
</organism>
<keyword evidence="3" id="KW-1185">Reference proteome</keyword>
<reference evidence="1" key="3">
    <citation type="submission" date="2018-07" db="EMBL/GenBank/DDBJ databases">
        <title>WGS assembly of Glycine max.</title>
        <authorList>
            <person name="Schmutz J."/>
            <person name="Cannon S."/>
            <person name="Schlueter J."/>
            <person name="Ma J."/>
            <person name="Mitros T."/>
            <person name="Nelson W."/>
            <person name="Hyten D."/>
            <person name="Song Q."/>
            <person name="Thelen J."/>
            <person name="Cheng J."/>
            <person name="Xu D."/>
            <person name="Hellsten U."/>
            <person name="May G."/>
            <person name="Yu Y."/>
            <person name="Sakurai T."/>
            <person name="Umezawa T."/>
            <person name="Bhattacharyya M."/>
            <person name="Sandhu D."/>
            <person name="Valliyodan B."/>
            <person name="Lindquist E."/>
            <person name="Peto M."/>
            <person name="Grant D."/>
            <person name="Shu S."/>
            <person name="Goodstein D."/>
            <person name="Barry K."/>
            <person name="Futrell-Griggs M."/>
            <person name="Abernathy B."/>
            <person name="Du J."/>
            <person name="Tian Z."/>
            <person name="Zhu L."/>
            <person name="Gill N."/>
            <person name="Joshi T."/>
            <person name="Libault M."/>
            <person name="Sethuraman A."/>
            <person name="Zhang X."/>
            <person name="Shinozaki K."/>
            <person name="Nguyen H."/>
            <person name="Wing R."/>
            <person name="Cregan P."/>
            <person name="Specht J."/>
            <person name="Grimwood J."/>
            <person name="Rokhsar D."/>
            <person name="Stacey G."/>
            <person name="Shoemaker R."/>
            <person name="Jackson S."/>
        </authorList>
    </citation>
    <scope>NUCLEOTIDE SEQUENCE</scope>
    <source>
        <tissue evidence="1">Callus</tissue>
    </source>
</reference>
<dbReference type="EMBL" id="CM000846">
    <property type="protein sequence ID" value="KRH20081.1"/>
    <property type="molecule type" value="Genomic_DNA"/>
</dbReference>
<dbReference type="eggNOG" id="KOG0987">
    <property type="taxonomic scope" value="Eukaryota"/>
</dbReference>
<dbReference type="Gramene" id="KRH20081">
    <property type="protein sequence ID" value="KRH20081"/>
    <property type="gene ID" value="GLYMA_13G154900"/>
</dbReference>
<dbReference type="HOGENOM" id="CLU_2282513_0_0_1"/>
<proteinExistence type="predicted"/>
<reference evidence="1 2" key="1">
    <citation type="journal article" date="2010" name="Nature">
        <title>Genome sequence of the palaeopolyploid soybean.</title>
        <authorList>
            <person name="Schmutz J."/>
            <person name="Cannon S.B."/>
            <person name="Schlueter J."/>
            <person name="Ma J."/>
            <person name="Mitros T."/>
            <person name="Nelson W."/>
            <person name="Hyten D.L."/>
            <person name="Song Q."/>
            <person name="Thelen J.J."/>
            <person name="Cheng J."/>
            <person name="Xu D."/>
            <person name="Hellsten U."/>
            <person name="May G.D."/>
            <person name="Yu Y."/>
            <person name="Sakurai T."/>
            <person name="Umezawa T."/>
            <person name="Bhattacharyya M.K."/>
            <person name="Sandhu D."/>
            <person name="Valliyodan B."/>
            <person name="Lindquist E."/>
            <person name="Peto M."/>
            <person name="Grant D."/>
            <person name="Shu S."/>
            <person name="Goodstein D."/>
            <person name="Barry K."/>
            <person name="Futrell-Griggs M."/>
            <person name="Abernathy B."/>
            <person name="Du J."/>
            <person name="Tian Z."/>
            <person name="Zhu L."/>
            <person name="Gill N."/>
            <person name="Joshi T."/>
            <person name="Libault M."/>
            <person name="Sethuraman A."/>
            <person name="Zhang X.-C."/>
            <person name="Shinozaki K."/>
            <person name="Nguyen H.T."/>
            <person name="Wing R.A."/>
            <person name="Cregan P."/>
            <person name="Specht J."/>
            <person name="Grimwood J."/>
            <person name="Rokhsar D."/>
            <person name="Stacey G."/>
            <person name="Shoemaker R.C."/>
            <person name="Jackson S.A."/>
        </authorList>
    </citation>
    <scope>NUCLEOTIDE SEQUENCE [LARGE SCALE GENOMIC DNA]</scope>
    <source>
        <strain evidence="2">cv. Williams 82</strain>
        <tissue evidence="1">Callus</tissue>
    </source>
</reference>
<dbReference type="EnsemblPlants" id="KRH20081">
    <property type="protein sequence ID" value="KRH20081"/>
    <property type="gene ID" value="GLYMA_13G154900"/>
</dbReference>
<dbReference type="PANTHER" id="PTHR23274">
    <property type="entry name" value="DNA HELICASE-RELATED"/>
    <property type="match status" value="1"/>
</dbReference>
<evidence type="ECO:0000313" key="2">
    <source>
        <dbReference type="EnsemblPlants" id="KRH20081"/>
    </source>
</evidence>
<evidence type="ECO:0000313" key="3">
    <source>
        <dbReference type="Proteomes" id="UP000008827"/>
    </source>
</evidence>
<dbReference type="PaxDb" id="3847-GLYMA13G22271.1"/>
<gene>
    <name evidence="1" type="ORF">GLYMA_13G154900</name>
</gene>
<accession>K7M008</accession>